<evidence type="ECO:0000313" key="2">
    <source>
        <dbReference type="EMBL" id="ACJ31505.1"/>
    </source>
</evidence>
<feature type="transmembrane region" description="Helical" evidence="1">
    <location>
        <begin position="18"/>
        <end position="36"/>
    </location>
</feature>
<keyword evidence="1" id="KW-0812">Transmembrane</keyword>
<dbReference type="Proteomes" id="UP000000753">
    <property type="component" value="Chromosome"/>
</dbReference>
<dbReference type="STRING" id="225849.swp_4884"/>
<reference evidence="2 3" key="1">
    <citation type="journal article" date="2008" name="PLoS ONE">
        <title>Environmental adaptation: genomic analysis of the piezotolerant and psychrotolerant deep-sea iron reducing bacterium Shewanella piezotolerans WP3.</title>
        <authorList>
            <person name="Wang F."/>
            <person name="Wang J."/>
            <person name="Jian H."/>
            <person name="Zhang B."/>
            <person name="Li S."/>
            <person name="Wang F."/>
            <person name="Zeng X."/>
            <person name="Gao L."/>
            <person name="Bartlett D.H."/>
            <person name="Yu J."/>
            <person name="Hu S."/>
            <person name="Xiao X."/>
        </authorList>
    </citation>
    <scope>NUCLEOTIDE SEQUENCE [LARGE SCALE GENOMIC DNA]</scope>
    <source>
        <strain evidence="3">WP3 / JCM 13877</strain>
    </source>
</reference>
<accession>B8CV29</accession>
<evidence type="ECO:0000313" key="3">
    <source>
        <dbReference type="Proteomes" id="UP000000753"/>
    </source>
</evidence>
<dbReference type="HOGENOM" id="CLU_1833850_0_0_6"/>
<dbReference type="eggNOG" id="ENOG502ZXBJ">
    <property type="taxonomic scope" value="Bacteria"/>
</dbReference>
<evidence type="ECO:0000256" key="1">
    <source>
        <dbReference type="SAM" id="Phobius"/>
    </source>
</evidence>
<dbReference type="OrthoDB" id="6267455at2"/>
<keyword evidence="1" id="KW-1133">Transmembrane helix</keyword>
<dbReference type="KEGG" id="swp:swp_4884"/>
<dbReference type="RefSeq" id="WP_020914835.1">
    <property type="nucleotide sequence ID" value="NC_011566.1"/>
</dbReference>
<evidence type="ECO:0008006" key="4">
    <source>
        <dbReference type="Google" id="ProtNLM"/>
    </source>
</evidence>
<protein>
    <recommendedName>
        <fullName evidence="4">YcxB-like protein domain-containing protein</fullName>
    </recommendedName>
</protein>
<keyword evidence="3" id="KW-1185">Reference proteome</keyword>
<proteinExistence type="predicted"/>
<gene>
    <name evidence="2" type="ordered locus">swp_4884</name>
</gene>
<dbReference type="EMBL" id="CP000472">
    <property type="protein sequence ID" value="ACJ31505.1"/>
    <property type="molecule type" value="Genomic_DNA"/>
</dbReference>
<dbReference type="AlphaFoldDB" id="B8CV29"/>
<keyword evidence="1" id="KW-0472">Membrane</keyword>
<organism evidence="2 3">
    <name type="scientific">Shewanella piezotolerans (strain WP3 / JCM 13877)</name>
    <dbReference type="NCBI Taxonomy" id="225849"/>
    <lineage>
        <taxon>Bacteria</taxon>
        <taxon>Pseudomonadati</taxon>
        <taxon>Pseudomonadota</taxon>
        <taxon>Gammaproteobacteria</taxon>
        <taxon>Alteromonadales</taxon>
        <taxon>Shewanellaceae</taxon>
        <taxon>Shewanella</taxon>
    </lineage>
</organism>
<feature type="transmembrane region" description="Helical" evidence="1">
    <location>
        <begin position="42"/>
        <end position="60"/>
    </location>
</feature>
<name>B8CV29_SHEPW</name>
<sequence>MEFTQSRFQDIFSRCYKAVFYIIGYFVVTLLLIYCFPEENFGIYSFLFSVVTFFFSLFTYKNGSKRLCLSDDKFVYQNEDIFTEFAWQEYQGYKISRFPPYQVIIKDTIYDNTRFSYYAFSPQQRQQIFAILDTKSQAVN</sequence>